<accession>A0A364KA39</accession>
<organism evidence="1 2">
    <name type="scientific">Thermoflavimicrobium daqui</name>
    <dbReference type="NCBI Taxonomy" id="2137476"/>
    <lineage>
        <taxon>Bacteria</taxon>
        <taxon>Bacillati</taxon>
        <taxon>Bacillota</taxon>
        <taxon>Bacilli</taxon>
        <taxon>Bacillales</taxon>
        <taxon>Thermoactinomycetaceae</taxon>
        <taxon>Thermoflavimicrobium</taxon>
    </lineage>
</organism>
<evidence type="ECO:0000313" key="2">
    <source>
        <dbReference type="Proteomes" id="UP000251213"/>
    </source>
</evidence>
<protein>
    <submittedName>
        <fullName evidence="1">Uncharacterized protein</fullName>
    </submittedName>
</protein>
<dbReference type="EMBL" id="QJKK01000001">
    <property type="protein sequence ID" value="RAL27122.1"/>
    <property type="molecule type" value="Genomic_DNA"/>
</dbReference>
<dbReference type="Proteomes" id="UP000251213">
    <property type="component" value="Unassembled WGS sequence"/>
</dbReference>
<keyword evidence="2" id="KW-1185">Reference proteome</keyword>
<gene>
    <name evidence="1" type="ORF">DL897_02630</name>
</gene>
<dbReference type="AlphaFoldDB" id="A0A364KA39"/>
<evidence type="ECO:0000313" key="1">
    <source>
        <dbReference type="EMBL" id="RAL27122.1"/>
    </source>
</evidence>
<sequence>MKMKYWKVVCRYGHVGKRKDVSVARYLKTNANLDIYEVMLIASTMPGVKCRGILEVTPISKATYQSGKESEKENLYLKKLMSFKPKQEGKKEVAS</sequence>
<comment type="caution">
    <text evidence="1">The sequence shown here is derived from an EMBL/GenBank/DDBJ whole genome shotgun (WGS) entry which is preliminary data.</text>
</comment>
<dbReference type="OrthoDB" id="2453187at2"/>
<reference evidence="1 2" key="1">
    <citation type="submission" date="2018-06" db="EMBL/GenBank/DDBJ databases">
        <title>Thermoflavimicrobium daqus sp. nov., a thermophilic microbe isolated from Moutai-flavour Daqu.</title>
        <authorList>
            <person name="Wang X."/>
            <person name="Zhou H."/>
        </authorList>
    </citation>
    <scope>NUCLEOTIDE SEQUENCE [LARGE SCALE GENOMIC DNA]</scope>
    <source>
        <strain evidence="1 2">FBKL4.011</strain>
    </source>
</reference>
<name>A0A364KA39_9BACL</name>
<proteinExistence type="predicted"/>
<reference evidence="1 2" key="2">
    <citation type="submission" date="2018-06" db="EMBL/GenBank/DDBJ databases">
        <authorList>
            <person name="Zhirakovskaya E."/>
        </authorList>
    </citation>
    <scope>NUCLEOTIDE SEQUENCE [LARGE SCALE GENOMIC DNA]</scope>
    <source>
        <strain evidence="1 2">FBKL4.011</strain>
    </source>
</reference>